<dbReference type="RefSeq" id="WP_186929320.1">
    <property type="nucleotide sequence ID" value="NZ_JACOOJ010000009.1"/>
</dbReference>
<feature type="transmembrane region" description="Helical" evidence="1">
    <location>
        <begin position="6"/>
        <end position="25"/>
    </location>
</feature>
<dbReference type="EMBL" id="JACOOJ010000009">
    <property type="protein sequence ID" value="MBC5632560.1"/>
    <property type="molecule type" value="Genomic_DNA"/>
</dbReference>
<evidence type="ECO:0000256" key="1">
    <source>
        <dbReference type="SAM" id="Phobius"/>
    </source>
</evidence>
<keyword evidence="1" id="KW-1133">Transmembrane helix</keyword>
<protein>
    <recommendedName>
        <fullName evidence="2">DUF6249 domain-containing protein</fullName>
    </recommendedName>
</protein>
<gene>
    <name evidence="3" type="ORF">H8S65_07245</name>
</gene>
<evidence type="ECO:0000313" key="3">
    <source>
        <dbReference type="EMBL" id="MBC5632560.1"/>
    </source>
</evidence>
<dbReference type="Pfam" id="PF19762">
    <property type="entry name" value="DUF6249"/>
    <property type="match status" value="1"/>
</dbReference>
<comment type="caution">
    <text evidence="3">The sequence shown here is derived from an EMBL/GenBank/DDBJ whole genome shotgun (WGS) entry which is preliminary data.</text>
</comment>
<feature type="domain" description="DUF6249" evidence="2">
    <location>
        <begin position="10"/>
        <end position="116"/>
    </location>
</feature>
<evidence type="ECO:0000313" key="4">
    <source>
        <dbReference type="Proteomes" id="UP000651475"/>
    </source>
</evidence>
<organism evidence="3 4">
    <name type="scientific">Parabacteroides hominis</name>
    <dbReference type="NCBI Taxonomy" id="2763057"/>
    <lineage>
        <taxon>Bacteria</taxon>
        <taxon>Pseudomonadati</taxon>
        <taxon>Bacteroidota</taxon>
        <taxon>Bacteroidia</taxon>
        <taxon>Bacteroidales</taxon>
        <taxon>Tannerellaceae</taxon>
        <taxon>Parabacteroides</taxon>
    </lineage>
</organism>
<evidence type="ECO:0000259" key="2">
    <source>
        <dbReference type="Pfam" id="PF19762"/>
    </source>
</evidence>
<feature type="transmembrane region" description="Helical" evidence="1">
    <location>
        <begin position="66"/>
        <end position="84"/>
    </location>
</feature>
<keyword evidence="4" id="KW-1185">Reference proteome</keyword>
<keyword evidence="1" id="KW-0812">Transmembrane</keyword>
<keyword evidence="1" id="KW-0472">Membrane</keyword>
<sequence length="125" mass="14128">MEIGNLIPTVILTLPFVFVLIMAWIKSNEKHRSNQLKAELYMKAMEKGETLPENLFKEPVKRNKSLKTGIILISAGIGIILFMALNADPGNYVRRISAGLIPFCLGIGYLLIHFIWKKQGIEDEE</sequence>
<accession>A0ABR7DMA1</accession>
<reference evidence="3 4" key="1">
    <citation type="submission" date="2020-08" db="EMBL/GenBank/DDBJ databases">
        <title>Genome public.</title>
        <authorList>
            <person name="Liu C."/>
            <person name="Sun Q."/>
        </authorList>
    </citation>
    <scope>NUCLEOTIDE SEQUENCE [LARGE SCALE GENOMIC DNA]</scope>
    <source>
        <strain evidence="3 4">NSJ-79</strain>
    </source>
</reference>
<feature type="transmembrane region" description="Helical" evidence="1">
    <location>
        <begin position="96"/>
        <end position="116"/>
    </location>
</feature>
<dbReference type="Proteomes" id="UP000651475">
    <property type="component" value="Unassembled WGS sequence"/>
</dbReference>
<name>A0ABR7DMA1_9BACT</name>
<dbReference type="InterPro" id="IPR046216">
    <property type="entry name" value="DUF6249"/>
</dbReference>
<proteinExistence type="predicted"/>